<evidence type="ECO:0000256" key="1">
    <source>
        <dbReference type="ARBA" id="ARBA00022737"/>
    </source>
</evidence>
<dbReference type="InterPro" id="IPR011990">
    <property type="entry name" value="TPR-like_helical_dom_sf"/>
</dbReference>
<dbReference type="NCBIfam" id="TIGR00756">
    <property type="entry name" value="PPR"/>
    <property type="match status" value="1"/>
</dbReference>
<reference evidence="3" key="1">
    <citation type="submission" date="2021-01" db="EMBL/GenBank/DDBJ databases">
        <title>Adiantum capillus-veneris genome.</title>
        <authorList>
            <person name="Fang Y."/>
            <person name="Liao Q."/>
        </authorList>
    </citation>
    <scope>NUCLEOTIDE SEQUENCE</scope>
    <source>
        <strain evidence="3">H3</strain>
        <tissue evidence="3">Leaf</tissue>
    </source>
</reference>
<dbReference type="Pfam" id="PF01535">
    <property type="entry name" value="PPR"/>
    <property type="match status" value="3"/>
</dbReference>
<dbReference type="Gene3D" id="1.25.40.10">
    <property type="entry name" value="Tetratricopeptide repeat domain"/>
    <property type="match status" value="1"/>
</dbReference>
<dbReference type="PROSITE" id="PS51375">
    <property type="entry name" value="PPR"/>
    <property type="match status" value="1"/>
</dbReference>
<dbReference type="Proteomes" id="UP000886520">
    <property type="component" value="Chromosome 2"/>
</dbReference>
<keyword evidence="1" id="KW-0677">Repeat</keyword>
<dbReference type="OrthoDB" id="1908712at2759"/>
<dbReference type="InterPro" id="IPR046960">
    <property type="entry name" value="PPR_At4g14850-like_plant"/>
</dbReference>
<name>A0A9D4V9V0_ADICA</name>
<evidence type="ECO:0000256" key="2">
    <source>
        <dbReference type="PROSITE-ProRule" id="PRU00708"/>
    </source>
</evidence>
<feature type="repeat" description="PPR" evidence="2">
    <location>
        <begin position="45"/>
        <end position="79"/>
    </location>
</feature>
<dbReference type="InterPro" id="IPR002885">
    <property type="entry name" value="PPR_rpt"/>
</dbReference>
<dbReference type="GO" id="GO:0009451">
    <property type="term" value="P:RNA modification"/>
    <property type="evidence" value="ECO:0007669"/>
    <property type="project" value="InterPro"/>
</dbReference>
<gene>
    <name evidence="3" type="ORF">GOP47_0002167</name>
</gene>
<accession>A0A9D4V9V0</accession>
<evidence type="ECO:0000313" key="3">
    <source>
        <dbReference type="EMBL" id="KAI5082424.1"/>
    </source>
</evidence>
<dbReference type="GO" id="GO:0003723">
    <property type="term" value="F:RNA binding"/>
    <property type="evidence" value="ECO:0007669"/>
    <property type="project" value="InterPro"/>
</dbReference>
<dbReference type="EMBL" id="JABFUD020000003">
    <property type="protein sequence ID" value="KAI5082424.1"/>
    <property type="molecule type" value="Genomic_DNA"/>
</dbReference>
<keyword evidence="4" id="KW-1185">Reference proteome</keyword>
<evidence type="ECO:0008006" key="5">
    <source>
        <dbReference type="Google" id="ProtNLM"/>
    </source>
</evidence>
<comment type="caution">
    <text evidence="3">The sequence shown here is derived from an EMBL/GenBank/DDBJ whole genome shotgun (WGS) entry which is preliminary data.</text>
</comment>
<protein>
    <recommendedName>
        <fullName evidence="5">Pentatricopeptide repeat-containing protein</fullName>
    </recommendedName>
</protein>
<dbReference type="AlphaFoldDB" id="A0A9D4V9V0"/>
<proteinExistence type="predicted"/>
<evidence type="ECO:0000313" key="4">
    <source>
        <dbReference type="Proteomes" id="UP000886520"/>
    </source>
</evidence>
<sequence>MQLETVPPNPVMLICVLKACGNVGALDKVVKIHAQMLKHGMMGSESAAGNVLVDMYCKCGFLKKARELFDHLVTRDVVSWNALMFGYADHNHASEVLSFFGANATCWGLSRCCLIYLHFESLWNPWGHTEGN</sequence>
<organism evidence="3 4">
    <name type="scientific">Adiantum capillus-veneris</name>
    <name type="common">Maidenhair fern</name>
    <dbReference type="NCBI Taxonomy" id="13818"/>
    <lineage>
        <taxon>Eukaryota</taxon>
        <taxon>Viridiplantae</taxon>
        <taxon>Streptophyta</taxon>
        <taxon>Embryophyta</taxon>
        <taxon>Tracheophyta</taxon>
        <taxon>Polypodiopsida</taxon>
        <taxon>Polypodiidae</taxon>
        <taxon>Polypodiales</taxon>
        <taxon>Pteridineae</taxon>
        <taxon>Pteridaceae</taxon>
        <taxon>Vittarioideae</taxon>
        <taxon>Adiantum</taxon>
    </lineage>
</organism>
<dbReference type="PANTHER" id="PTHR47926">
    <property type="entry name" value="PENTATRICOPEPTIDE REPEAT-CONTAINING PROTEIN"/>
    <property type="match status" value="1"/>
</dbReference>